<dbReference type="InterPro" id="IPR009677">
    <property type="entry name" value="DUF1266"/>
</dbReference>
<accession>A0ABV3ZUM6</accession>
<sequence>MIKSIIIVLLPFGLIYGLMRIHWLLGSLALLGMFWVIRKNWREVKEARRRGDVSSYSTGSEALNWALALAHPMAFHSIQGGFADSQLSGADEALTAQLRPMVLHHLGMRTDLDDASIARQLPDLLRQRWFMQDLQKPQPGDEPRAAMAFACARTAFYVRCAFMLGWLQEELQQQVLLLNASRAQQCFGSWLEFGTAYAQGRLQWLAQGRADMLGKAVSAEEVAQWVSQPEHPWQALAWEQPLLPAPDAAR</sequence>
<dbReference type="Proteomes" id="UP001561046">
    <property type="component" value="Unassembled WGS sequence"/>
</dbReference>
<evidence type="ECO:0000313" key="4">
    <source>
        <dbReference type="Proteomes" id="UP001561046"/>
    </source>
</evidence>
<dbReference type="EMBL" id="JBFYGN010000010">
    <property type="protein sequence ID" value="MEX8193306.1"/>
    <property type="molecule type" value="Genomic_DNA"/>
</dbReference>
<proteinExistence type="predicted"/>
<gene>
    <name evidence="3" type="ORF">AB6724_10675</name>
</gene>
<evidence type="ECO:0000256" key="1">
    <source>
        <dbReference type="SAM" id="Phobius"/>
    </source>
</evidence>
<name>A0ABV3ZUM6_9BURK</name>
<feature type="domain" description="DUF1266" evidence="2">
    <location>
        <begin position="33"/>
        <end position="238"/>
    </location>
</feature>
<keyword evidence="1" id="KW-1133">Transmembrane helix</keyword>
<evidence type="ECO:0000313" key="3">
    <source>
        <dbReference type="EMBL" id="MEX8193306.1"/>
    </source>
</evidence>
<feature type="transmembrane region" description="Helical" evidence="1">
    <location>
        <begin position="6"/>
        <end position="37"/>
    </location>
</feature>
<keyword evidence="1" id="KW-0812">Transmembrane</keyword>
<keyword evidence="4" id="KW-1185">Reference proteome</keyword>
<organism evidence="3 4">
    <name type="scientific">Comamonas guangdongensis</name>
    <dbReference type="NCBI Taxonomy" id="510515"/>
    <lineage>
        <taxon>Bacteria</taxon>
        <taxon>Pseudomonadati</taxon>
        <taxon>Pseudomonadota</taxon>
        <taxon>Betaproteobacteria</taxon>
        <taxon>Burkholderiales</taxon>
        <taxon>Comamonadaceae</taxon>
        <taxon>Comamonas</taxon>
    </lineage>
</organism>
<dbReference type="RefSeq" id="WP_369338507.1">
    <property type="nucleotide sequence ID" value="NZ_JBFYGN010000010.1"/>
</dbReference>
<comment type="caution">
    <text evidence="3">The sequence shown here is derived from an EMBL/GenBank/DDBJ whole genome shotgun (WGS) entry which is preliminary data.</text>
</comment>
<protein>
    <submittedName>
        <fullName evidence="3">DUF1266 domain-containing protein</fullName>
    </submittedName>
</protein>
<evidence type="ECO:0000259" key="2">
    <source>
        <dbReference type="Pfam" id="PF06889"/>
    </source>
</evidence>
<dbReference type="Pfam" id="PF06889">
    <property type="entry name" value="DUF1266"/>
    <property type="match status" value="1"/>
</dbReference>
<reference evidence="3 4" key="1">
    <citation type="journal article" date="2013" name="Int. J. Syst. Evol. Microbiol.">
        <title>Comamonas guangdongensis sp. nov., isolated from subterranean forest sediment, and emended description of the genus Comamonas.</title>
        <authorList>
            <person name="Zhang J."/>
            <person name="Wang Y."/>
            <person name="Zhou S."/>
            <person name="Wu C."/>
            <person name="He J."/>
            <person name="Li F."/>
        </authorList>
    </citation>
    <scope>NUCLEOTIDE SEQUENCE [LARGE SCALE GENOMIC DNA]</scope>
    <source>
        <strain evidence="3 4">CCTCC AB2011133</strain>
    </source>
</reference>
<keyword evidence="1" id="KW-0472">Membrane</keyword>